<keyword evidence="3" id="KW-1185">Reference proteome</keyword>
<gene>
    <name evidence="2" type="ORF">O181_027295</name>
</gene>
<proteinExistence type="predicted"/>
<dbReference type="Proteomes" id="UP000765509">
    <property type="component" value="Unassembled WGS sequence"/>
</dbReference>
<evidence type="ECO:0000256" key="1">
    <source>
        <dbReference type="SAM" id="MobiDB-lite"/>
    </source>
</evidence>
<evidence type="ECO:0000313" key="3">
    <source>
        <dbReference type="Proteomes" id="UP000765509"/>
    </source>
</evidence>
<feature type="region of interest" description="Disordered" evidence="1">
    <location>
        <begin position="78"/>
        <end position="127"/>
    </location>
</feature>
<sequence>MLSDKHTRNAHLFSEPYDHVARGVPAQDALAGTPLWPPSDGHFTRRPEQSDYPANEGWKWQEDIQAWAYCHHVMSPMGFKRQKPSQHDEPPIPGLSPSSEPAEDIPTCEPEPEVAPTQSTEEPFGKQLLQFFNSSPLFLTPPSPVSSSSHHYPLGHHH</sequence>
<dbReference type="AlphaFoldDB" id="A0A9Q3CR49"/>
<name>A0A9Q3CR49_9BASI</name>
<protein>
    <submittedName>
        <fullName evidence="2">Uncharacterized protein</fullName>
    </submittedName>
</protein>
<evidence type="ECO:0000313" key="2">
    <source>
        <dbReference type="EMBL" id="MBW0487580.1"/>
    </source>
</evidence>
<reference evidence="2" key="1">
    <citation type="submission" date="2021-03" db="EMBL/GenBank/DDBJ databases">
        <title>Draft genome sequence of rust myrtle Austropuccinia psidii MF-1, a brazilian biotype.</title>
        <authorList>
            <person name="Quecine M.C."/>
            <person name="Pachon D.M.R."/>
            <person name="Bonatelli M.L."/>
            <person name="Correr F.H."/>
            <person name="Franceschini L.M."/>
            <person name="Leite T.F."/>
            <person name="Margarido G.R.A."/>
            <person name="Almeida C.A."/>
            <person name="Ferrarezi J.A."/>
            <person name="Labate C.A."/>
        </authorList>
    </citation>
    <scope>NUCLEOTIDE SEQUENCE</scope>
    <source>
        <strain evidence="2">MF-1</strain>
    </source>
</reference>
<accession>A0A9Q3CR49</accession>
<organism evidence="2 3">
    <name type="scientific">Austropuccinia psidii MF-1</name>
    <dbReference type="NCBI Taxonomy" id="1389203"/>
    <lineage>
        <taxon>Eukaryota</taxon>
        <taxon>Fungi</taxon>
        <taxon>Dikarya</taxon>
        <taxon>Basidiomycota</taxon>
        <taxon>Pucciniomycotina</taxon>
        <taxon>Pucciniomycetes</taxon>
        <taxon>Pucciniales</taxon>
        <taxon>Sphaerophragmiaceae</taxon>
        <taxon>Austropuccinia</taxon>
    </lineage>
</organism>
<comment type="caution">
    <text evidence="2">The sequence shown here is derived from an EMBL/GenBank/DDBJ whole genome shotgun (WGS) entry which is preliminary data.</text>
</comment>
<dbReference type="EMBL" id="AVOT02009197">
    <property type="protein sequence ID" value="MBW0487580.1"/>
    <property type="molecule type" value="Genomic_DNA"/>
</dbReference>